<proteinExistence type="predicted"/>
<dbReference type="InterPro" id="IPR007218">
    <property type="entry name" value="DNA_pol_delta_4"/>
</dbReference>
<dbReference type="STRING" id="1169540.A0A0G4EHT8"/>
<dbReference type="InParanoid" id="A0A0G4EHT8"/>
<reference evidence="2 3" key="1">
    <citation type="submission" date="2014-11" db="EMBL/GenBank/DDBJ databases">
        <authorList>
            <person name="Zhu J."/>
            <person name="Qi W."/>
            <person name="Song R."/>
        </authorList>
    </citation>
    <scope>NUCLEOTIDE SEQUENCE [LARGE SCALE GENOMIC DNA]</scope>
</reference>
<dbReference type="GO" id="GO:0043625">
    <property type="term" value="C:delta DNA polymerase complex"/>
    <property type="evidence" value="ECO:0007669"/>
    <property type="project" value="TreeGrafter"/>
</dbReference>
<dbReference type="VEuPathDB" id="CryptoDB:Vbra_7548"/>
<feature type="compositionally biased region" description="Polar residues" evidence="1">
    <location>
        <begin position="15"/>
        <end position="27"/>
    </location>
</feature>
<evidence type="ECO:0000313" key="2">
    <source>
        <dbReference type="EMBL" id="CEL96487.1"/>
    </source>
</evidence>
<dbReference type="OrthoDB" id="337486at2759"/>
<dbReference type="GO" id="GO:0003887">
    <property type="term" value="F:DNA-directed DNA polymerase activity"/>
    <property type="evidence" value="ECO:0007669"/>
    <property type="project" value="TreeGrafter"/>
</dbReference>
<organism evidence="2 3">
    <name type="scientific">Vitrella brassicaformis (strain CCMP3155)</name>
    <dbReference type="NCBI Taxonomy" id="1169540"/>
    <lineage>
        <taxon>Eukaryota</taxon>
        <taxon>Sar</taxon>
        <taxon>Alveolata</taxon>
        <taxon>Colpodellida</taxon>
        <taxon>Vitrellaceae</taxon>
        <taxon>Vitrella</taxon>
    </lineage>
</organism>
<gene>
    <name evidence="2" type="ORF">Vbra_7548</name>
</gene>
<feature type="compositionally biased region" description="Low complexity" evidence="1">
    <location>
        <begin position="31"/>
        <end position="45"/>
    </location>
</feature>
<dbReference type="PANTHER" id="PTHR14303">
    <property type="entry name" value="DNA POLYMERASE DELTA SUBUNIT 4"/>
    <property type="match status" value="1"/>
</dbReference>
<name>A0A0G4EHT8_VITBC</name>
<dbReference type="AlphaFoldDB" id="A0A0G4EHT8"/>
<dbReference type="Proteomes" id="UP000041254">
    <property type="component" value="Unassembled WGS sequence"/>
</dbReference>
<dbReference type="PANTHER" id="PTHR14303:SF0">
    <property type="entry name" value="DNA POLYMERASE DELTA SUBUNIT 4"/>
    <property type="match status" value="1"/>
</dbReference>
<evidence type="ECO:0008006" key="4">
    <source>
        <dbReference type="Google" id="ProtNLM"/>
    </source>
</evidence>
<dbReference type="GO" id="GO:0000731">
    <property type="term" value="P:DNA synthesis involved in DNA repair"/>
    <property type="evidence" value="ECO:0007669"/>
    <property type="project" value="InterPro"/>
</dbReference>
<evidence type="ECO:0000313" key="3">
    <source>
        <dbReference type="Proteomes" id="UP000041254"/>
    </source>
</evidence>
<protein>
    <recommendedName>
        <fullName evidence="4">DNA polymerase delta subunit 4</fullName>
    </recommendedName>
</protein>
<sequence>MSSAISRKTDKKPSPRTSVGSASTATPSRPVPTTKGTAAGTPGPGIFSAASTPGVYPVPVPSADGTSPFGWDCSDEEYQLRQFDMDSKYGPCMGLTREERWKRAETFGKNPPPEILTLIHQTTEKMSIFDQRLTKADRM</sequence>
<keyword evidence="3" id="KW-1185">Reference proteome</keyword>
<accession>A0A0G4EHT8</accession>
<dbReference type="Pfam" id="PF04081">
    <property type="entry name" value="DNA_pol_delta_4"/>
    <property type="match status" value="1"/>
</dbReference>
<dbReference type="GO" id="GO:0006261">
    <property type="term" value="P:DNA-templated DNA replication"/>
    <property type="evidence" value="ECO:0007669"/>
    <property type="project" value="TreeGrafter"/>
</dbReference>
<dbReference type="OMA" id="WERAQKY"/>
<feature type="region of interest" description="Disordered" evidence="1">
    <location>
        <begin position="1"/>
        <end position="67"/>
    </location>
</feature>
<dbReference type="EMBL" id="CDMY01000243">
    <property type="protein sequence ID" value="CEL96487.1"/>
    <property type="molecule type" value="Genomic_DNA"/>
</dbReference>
<evidence type="ECO:0000256" key="1">
    <source>
        <dbReference type="SAM" id="MobiDB-lite"/>
    </source>
</evidence>